<dbReference type="PANTHER" id="PTHR31280">
    <property type="entry name" value="PROTEIN UNC-13 HOMOLOG"/>
    <property type="match status" value="1"/>
</dbReference>
<dbReference type="Proteomes" id="UP001386955">
    <property type="component" value="Unassembled WGS sequence"/>
</dbReference>
<dbReference type="PANTHER" id="PTHR31280:SF16">
    <property type="entry name" value="GLS PROTEIN (DUF810)"/>
    <property type="match status" value="1"/>
</dbReference>
<dbReference type="InterPro" id="IPR008528">
    <property type="entry name" value="unc-13_homologue"/>
</dbReference>
<evidence type="ECO:0000259" key="1">
    <source>
        <dbReference type="PROSITE" id="PS51258"/>
    </source>
</evidence>
<feature type="domain" description="MHD1" evidence="1">
    <location>
        <begin position="71"/>
        <end position="200"/>
    </location>
</feature>
<dbReference type="EMBL" id="JAYMYS010000008">
    <property type="protein sequence ID" value="KAK7384814.1"/>
    <property type="molecule type" value="Genomic_DNA"/>
</dbReference>
<dbReference type="Pfam" id="PF25761">
    <property type="entry name" value="TPR_PATROL1"/>
    <property type="match status" value="1"/>
</dbReference>
<dbReference type="InterPro" id="IPR014770">
    <property type="entry name" value="Munc13_1"/>
</dbReference>
<dbReference type="AlphaFoldDB" id="A0AAN9RWR6"/>
<protein>
    <recommendedName>
        <fullName evidence="1">MHD1 domain-containing protein</fullName>
    </recommendedName>
</protein>
<dbReference type="PROSITE" id="PS51258">
    <property type="entry name" value="MHD1"/>
    <property type="match status" value="1"/>
</dbReference>
<sequence length="252" mass="28121">MPLKVENTRYSLVKGERIVRYVFTTRLQIGETGSCNSKTLSRQQDKVFPTELVLLLLPFICVTELIHDTVEIMLMAADKLEKDLIQIVVENSVDSEDGGKSVIRQTDPDEAEAVIIHLVKSWIKTRIDRLKECVGRNVWMTHSNKECFAPVALEILVSSTRIEPFLEELKPCLKIILSAVHTRIISHVITEVVKVCFDGFLLVLSAGVQHLIAPIAQVKCQESLVEIKNADVSVSMNSNISTGASDGRIKVQ</sequence>
<evidence type="ECO:0000313" key="3">
    <source>
        <dbReference type="Proteomes" id="UP001386955"/>
    </source>
</evidence>
<proteinExistence type="predicted"/>
<keyword evidence="3" id="KW-1185">Reference proteome</keyword>
<name>A0AAN9RWR6_PSOTE</name>
<accession>A0AAN9RWR6</accession>
<gene>
    <name evidence="2" type="ORF">VNO78_30517</name>
</gene>
<evidence type="ECO:0000313" key="2">
    <source>
        <dbReference type="EMBL" id="KAK7384814.1"/>
    </source>
</evidence>
<reference evidence="2 3" key="1">
    <citation type="submission" date="2024-01" db="EMBL/GenBank/DDBJ databases">
        <title>The genomes of 5 underutilized Papilionoideae crops provide insights into root nodulation and disease resistanc.</title>
        <authorList>
            <person name="Jiang F."/>
        </authorList>
    </citation>
    <scope>NUCLEOTIDE SEQUENCE [LARGE SCALE GENOMIC DNA]</scope>
    <source>
        <strain evidence="2">DUOXIRENSHENG_FW03</strain>
        <tissue evidence="2">Leaves</tissue>
    </source>
</reference>
<organism evidence="2 3">
    <name type="scientific">Psophocarpus tetragonolobus</name>
    <name type="common">Winged bean</name>
    <name type="synonym">Dolichos tetragonolobus</name>
    <dbReference type="NCBI Taxonomy" id="3891"/>
    <lineage>
        <taxon>Eukaryota</taxon>
        <taxon>Viridiplantae</taxon>
        <taxon>Streptophyta</taxon>
        <taxon>Embryophyta</taxon>
        <taxon>Tracheophyta</taxon>
        <taxon>Spermatophyta</taxon>
        <taxon>Magnoliopsida</taxon>
        <taxon>eudicotyledons</taxon>
        <taxon>Gunneridae</taxon>
        <taxon>Pentapetalae</taxon>
        <taxon>rosids</taxon>
        <taxon>fabids</taxon>
        <taxon>Fabales</taxon>
        <taxon>Fabaceae</taxon>
        <taxon>Papilionoideae</taxon>
        <taxon>50 kb inversion clade</taxon>
        <taxon>NPAAA clade</taxon>
        <taxon>indigoferoid/millettioid clade</taxon>
        <taxon>Phaseoleae</taxon>
        <taxon>Psophocarpus</taxon>
    </lineage>
</organism>
<comment type="caution">
    <text evidence="2">The sequence shown here is derived from an EMBL/GenBank/DDBJ whole genome shotgun (WGS) entry which is preliminary data.</text>
</comment>
<dbReference type="InterPro" id="IPR057984">
    <property type="entry name" value="PATROL1_C"/>
</dbReference>